<organism evidence="1 2">
    <name type="scientific">Pleurodeles waltl</name>
    <name type="common">Iberian ribbed newt</name>
    <dbReference type="NCBI Taxonomy" id="8319"/>
    <lineage>
        <taxon>Eukaryota</taxon>
        <taxon>Metazoa</taxon>
        <taxon>Chordata</taxon>
        <taxon>Craniata</taxon>
        <taxon>Vertebrata</taxon>
        <taxon>Euteleostomi</taxon>
        <taxon>Amphibia</taxon>
        <taxon>Batrachia</taxon>
        <taxon>Caudata</taxon>
        <taxon>Salamandroidea</taxon>
        <taxon>Salamandridae</taxon>
        <taxon>Pleurodelinae</taxon>
        <taxon>Pleurodeles</taxon>
    </lineage>
</organism>
<evidence type="ECO:0000313" key="1">
    <source>
        <dbReference type="EMBL" id="KAJ1198720.1"/>
    </source>
</evidence>
<dbReference type="AlphaFoldDB" id="A0AAV7VEQ6"/>
<comment type="caution">
    <text evidence="1">The sequence shown here is derived from an EMBL/GenBank/DDBJ whole genome shotgun (WGS) entry which is preliminary data.</text>
</comment>
<name>A0AAV7VEQ6_PLEWA</name>
<accession>A0AAV7VEQ6</accession>
<dbReference type="Proteomes" id="UP001066276">
    <property type="component" value="Chromosome 2_1"/>
</dbReference>
<dbReference type="EMBL" id="JANPWB010000003">
    <property type="protein sequence ID" value="KAJ1198720.1"/>
    <property type="molecule type" value="Genomic_DNA"/>
</dbReference>
<reference evidence="1" key="1">
    <citation type="journal article" date="2022" name="bioRxiv">
        <title>Sequencing and chromosome-scale assembly of the giantPleurodeles waltlgenome.</title>
        <authorList>
            <person name="Brown T."/>
            <person name="Elewa A."/>
            <person name="Iarovenko S."/>
            <person name="Subramanian E."/>
            <person name="Araus A.J."/>
            <person name="Petzold A."/>
            <person name="Susuki M."/>
            <person name="Suzuki K.-i.T."/>
            <person name="Hayashi T."/>
            <person name="Toyoda A."/>
            <person name="Oliveira C."/>
            <person name="Osipova E."/>
            <person name="Leigh N.D."/>
            <person name="Simon A."/>
            <person name="Yun M.H."/>
        </authorList>
    </citation>
    <scope>NUCLEOTIDE SEQUENCE</scope>
    <source>
        <strain evidence="1">20211129_DDA</strain>
        <tissue evidence="1">Liver</tissue>
    </source>
</reference>
<protein>
    <submittedName>
        <fullName evidence="1">Uncharacterized protein</fullName>
    </submittedName>
</protein>
<gene>
    <name evidence="1" type="ORF">NDU88_002559</name>
</gene>
<proteinExistence type="predicted"/>
<sequence>MVSGPVGEVPDNAALLAAISQFRNVLECKIGAMGSYVTLLRQDLRHVMERITETVTRVFVHANRVAKADILVGDYTPTAP</sequence>
<evidence type="ECO:0000313" key="2">
    <source>
        <dbReference type="Proteomes" id="UP001066276"/>
    </source>
</evidence>
<keyword evidence="2" id="KW-1185">Reference proteome</keyword>